<evidence type="ECO:0000313" key="6">
    <source>
        <dbReference type="Proteomes" id="UP001154240"/>
    </source>
</evidence>
<keyword evidence="2 3" id="KW-0802">TPR repeat</keyword>
<dbReference type="PROSITE" id="PS50005">
    <property type="entry name" value="TPR"/>
    <property type="match status" value="5"/>
</dbReference>
<dbReference type="EMBL" id="JAPHEH010000001">
    <property type="protein sequence ID" value="MDG4475905.1"/>
    <property type="molecule type" value="Genomic_DNA"/>
</dbReference>
<dbReference type="InterPro" id="IPR000160">
    <property type="entry name" value="GGDEF_dom"/>
</dbReference>
<proteinExistence type="predicted"/>
<dbReference type="InterPro" id="IPR019734">
    <property type="entry name" value="TPR_rpt"/>
</dbReference>
<reference evidence="5" key="1">
    <citation type="journal article" date="2022" name="bioRxiv">
        <title>Thiovibrio frasassiensisgen. nov., sp. nov., an autotrophic, elemental sulfur disproportionating bacterium isolated from sulfidic karst sediment, and proposal of Thiovibrionaceae fam. nov.</title>
        <authorList>
            <person name="Aronson H."/>
            <person name="Thomas C."/>
            <person name="Bhattacharyya M."/>
            <person name="Eckstein S."/>
            <person name="Jensen S."/>
            <person name="Barco R."/>
            <person name="Macalady J."/>
            <person name="Amend J."/>
        </authorList>
    </citation>
    <scope>NUCLEOTIDE SEQUENCE</scope>
    <source>
        <strain evidence="5">RS19-109</strain>
    </source>
</reference>
<dbReference type="InterPro" id="IPR011990">
    <property type="entry name" value="TPR-like_helical_dom_sf"/>
</dbReference>
<feature type="repeat" description="TPR" evidence="3">
    <location>
        <begin position="632"/>
        <end position="665"/>
    </location>
</feature>
<keyword evidence="1" id="KW-0677">Repeat</keyword>
<dbReference type="Pfam" id="PF13432">
    <property type="entry name" value="TPR_16"/>
    <property type="match status" value="1"/>
</dbReference>
<gene>
    <name evidence="5" type="ORF">OLX77_06995</name>
</gene>
<feature type="repeat" description="TPR" evidence="3">
    <location>
        <begin position="454"/>
        <end position="487"/>
    </location>
</feature>
<dbReference type="SUPFAM" id="SSF48452">
    <property type="entry name" value="TPR-like"/>
    <property type="match status" value="2"/>
</dbReference>
<evidence type="ECO:0000313" key="5">
    <source>
        <dbReference type="EMBL" id="MDG4475905.1"/>
    </source>
</evidence>
<dbReference type="SMART" id="SM00267">
    <property type="entry name" value="GGDEF"/>
    <property type="match status" value="1"/>
</dbReference>
<reference evidence="5" key="2">
    <citation type="submission" date="2022-10" db="EMBL/GenBank/DDBJ databases">
        <authorList>
            <person name="Aronson H.S."/>
        </authorList>
    </citation>
    <scope>NUCLEOTIDE SEQUENCE</scope>
    <source>
        <strain evidence="5">RS19-109</strain>
    </source>
</reference>
<name>A0A9X4MGP0_9BACT</name>
<dbReference type="SUPFAM" id="SSF55073">
    <property type="entry name" value="Nucleotide cyclase"/>
    <property type="match status" value="1"/>
</dbReference>
<feature type="repeat" description="TPR" evidence="3">
    <location>
        <begin position="488"/>
        <end position="521"/>
    </location>
</feature>
<organism evidence="5 6">
    <name type="scientific">Thiovibrio frasassiensis</name>
    <dbReference type="NCBI Taxonomy" id="2984131"/>
    <lineage>
        <taxon>Bacteria</taxon>
        <taxon>Pseudomonadati</taxon>
        <taxon>Thermodesulfobacteriota</taxon>
        <taxon>Desulfobulbia</taxon>
        <taxon>Desulfobulbales</taxon>
        <taxon>Thiovibrionaceae</taxon>
        <taxon>Thiovibrio</taxon>
    </lineage>
</organism>
<feature type="repeat" description="TPR" evidence="3">
    <location>
        <begin position="420"/>
        <end position="453"/>
    </location>
</feature>
<dbReference type="Proteomes" id="UP001154240">
    <property type="component" value="Unassembled WGS sequence"/>
</dbReference>
<dbReference type="AlphaFoldDB" id="A0A9X4MGP0"/>
<evidence type="ECO:0000256" key="1">
    <source>
        <dbReference type="ARBA" id="ARBA00022737"/>
    </source>
</evidence>
<feature type="domain" description="GGDEF" evidence="4">
    <location>
        <begin position="113"/>
        <end position="278"/>
    </location>
</feature>
<dbReference type="Pfam" id="PF14559">
    <property type="entry name" value="TPR_19"/>
    <property type="match status" value="1"/>
</dbReference>
<dbReference type="Pfam" id="PF13181">
    <property type="entry name" value="TPR_8"/>
    <property type="match status" value="1"/>
</dbReference>
<evidence type="ECO:0000256" key="2">
    <source>
        <dbReference type="ARBA" id="ARBA00022803"/>
    </source>
</evidence>
<dbReference type="PANTHER" id="PTHR45586">
    <property type="entry name" value="TPR REPEAT-CONTAINING PROTEIN PA4667"/>
    <property type="match status" value="1"/>
</dbReference>
<protein>
    <submittedName>
        <fullName evidence="5">Tetratricopeptide repeat protein</fullName>
    </submittedName>
</protein>
<keyword evidence="6" id="KW-1185">Reference proteome</keyword>
<evidence type="ECO:0000259" key="4">
    <source>
        <dbReference type="SMART" id="SM00267"/>
    </source>
</evidence>
<accession>A0A9X4MGP0</accession>
<dbReference type="InterPro" id="IPR029787">
    <property type="entry name" value="Nucleotide_cyclase"/>
</dbReference>
<comment type="caution">
    <text evidence="5">The sequence shown here is derived from an EMBL/GenBank/DDBJ whole genome shotgun (WGS) entry which is preliminary data.</text>
</comment>
<dbReference type="InterPro" id="IPR051012">
    <property type="entry name" value="CellSynth/LPSAsmb/PSIAsmb"/>
</dbReference>
<evidence type="ECO:0000256" key="3">
    <source>
        <dbReference type="PROSITE-ProRule" id="PRU00339"/>
    </source>
</evidence>
<dbReference type="PANTHER" id="PTHR45586:SF1">
    <property type="entry name" value="LIPOPOLYSACCHARIDE ASSEMBLY PROTEIN B"/>
    <property type="match status" value="1"/>
</dbReference>
<dbReference type="RefSeq" id="WP_307632879.1">
    <property type="nucleotide sequence ID" value="NZ_JAPHEH010000001.1"/>
</dbReference>
<dbReference type="InterPro" id="IPR043128">
    <property type="entry name" value="Rev_trsase/Diguanyl_cyclase"/>
</dbReference>
<feature type="repeat" description="TPR" evidence="3">
    <location>
        <begin position="666"/>
        <end position="699"/>
    </location>
</feature>
<dbReference type="SMART" id="SM00028">
    <property type="entry name" value="TPR"/>
    <property type="match status" value="8"/>
</dbReference>
<dbReference type="Gene3D" id="3.30.70.270">
    <property type="match status" value="1"/>
</dbReference>
<dbReference type="Gene3D" id="1.25.40.10">
    <property type="entry name" value="Tetratricopeptide repeat domain"/>
    <property type="match status" value="2"/>
</dbReference>
<sequence>MTIPLLFVAGPLIPADLHRFSTLFTKTAFDFFPCESAELIPLGEGEGKPPVELKAGLKLIRDNHLPVVDPEREELLLPIWGGETLCGLLVVRGGESQLYGMPLVWLDEQSHIISREFYLLKQSCQDPGTGLVNGFHLRGELEALLQEAAEAGALVVPATLALLEVYPRTRDADRSLRYIVRAGSCLASMLGEDMHLHHLGAGIFGLLWYGLDMEQARQMGDSLLLRLKRENFVTARLGITTVTPHDPEESGAPEQLLEQAWQALRTARLRGPFSLCGHVTARDIELHPFRKTSESVLRKLRALYRGKNRFSLVLVRMDQEPASNHFSKRLRTLVGQDQGLVLVSQREAFLFLDGLDGEAARAWLKEFRDKMEGIGGSSFSMGVATFPFHDFKKSDLPLNCRKALQHATFFGPDSLAVFDAVSLNISGDIYYNEGDLVKALGEYRQGLLLEPGNVNILNSMGVANIQLNRPKGARACFQKALGVAPENCMALFNLGFIYLEDGEPTEALALWERALAVDGDQPDLLQHLGMLYCRQGRYGEGRAALEGCEKLMRKKSSLGGEPMVVARWLGRACEALGDNGSAIAAYQRAVSGNPRDAGSLSRLGHLYAVEKQGQDIALALCGQAVELDGGKADHWYRFAQVQEMSQDQEGAMQSLSECLRLDPRQAKAALLLGRIFVQQGKPAKARKLYKKVLRYSPEFGPAQEALAALS</sequence>